<evidence type="ECO:0000313" key="2">
    <source>
        <dbReference type="EMBL" id="CAF4895401.1"/>
    </source>
</evidence>
<dbReference type="Proteomes" id="UP000676336">
    <property type="component" value="Unassembled WGS sequence"/>
</dbReference>
<dbReference type="SUPFAM" id="SSF48225">
    <property type="entry name" value="Seven-hairpin glycosidases"/>
    <property type="match status" value="1"/>
</dbReference>
<dbReference type="InterPro" id="IPR036026">
    <property type="entry name" value="Seven-hairpin_glycosidases"/>
</dbReference>
<gene>
    <name evidence="3" type="ORF">GIL414_LOCUS56660</name>
    <name evidence="2" type="ORF">SMN809_LOCUS51473</name>
</gene>
<dbReference type="GO" id="GO:0004571">
    <property type="term" value="F:mannosyl-oligosaccharide 1,2-alpha-mannosidase activity"/>
    <property type="evidence" value="ECO:0007669"/>
    <property type="project" value="InterPro"/>
</dbReference>
<comment type="caution">
    <text evidence="2">The sequence shown here is derived from an EMBL/GenBank/DDBJ whole genome shotgun (WGS) entry which is preliminary data.</text>
</comment>
<dbReference type="Proteomes" id="UP000681720">
    <property type="component" value="Unassembled WGS sequence"/>
</dbReference>
<feature type="non-terminal residue" evidence="2">
    <location>
        <position position="1"/>
    </location>
</feature>
<dbReference type="AlphaFoldDB" id="A0A8S3C747"/>
<evidence type="ECO:0000313" key="4">
    <source>
        <dbReference type="Proteomes" id="UP000676336"/>
    </source>
</evidence>
<reference evidence="2" key="1">
    <citation type="submission" date="2021-02" db="EMBL/GenBank/DDBJ databases">
        <authorList>
            <person name="Nowell W R."/>
        </authorList>
    </citation>
    <scope>NUCLEOTIDE SEQUENCE</scope>
</reference>
<dbReference type="EMBL" id="CAJOBI010172620">
    <property type="protein sequence ID" value="CAF4895401.1"/>
    <property type="molecule type" value="Genomic_DNA"/>
</dbReference>
<dbReference type="GO" id="GO:0005509">
    <property type="term" value="F:calcium ion binding"/>
    <property type="evidence" value="ECO:0007669"/>
    <property type="project" value="InterPro"/>
</dbReference>
<protein>
    <submittedName>
        <fullName evidence="2">Uncharacterized protein</fullName>
    </submittedName>
</protein>
<accession>A0A8S3C747</accession>
<proteinExistence type="predicted"/>
<evidence type="ECO:0000313" key="3">
    <source>
        <dbReference type="EMBL" id="CAF4991533.1"/>
    </source>
</evidence>
<evidence type="ECO:0000256" key="1">
    <source>
        <dbReference type="SAM" id="MobiDB-lite"/>
    </source>
</evidence>
<sequence length="35" mass="3843">MRDLSRISGDQKYENAADKSAAVLHNQSKKDGLVP</sequence>
<feature type="compositionally biased region" description="Basic and acidic residues" evidence="1">
    <location>
        <begin position="1"/>
        <end position="17"/>
    </location>
</feature>
<name>A0A8S3C747_9BILA</name>
<dbReference type="GO" id="GO:0016020">
    <property type="term" value="C:membrane"/>
    <property type="evidence" value="ECO:0007669"/>
    <property type="project" value="InterPro"/>
</dbReference>
<dbReference type="EMBL" id="CAJOBJ010203993">
    <property type="protein sequence ID" value="CAF4991533.1"/>
    <property type="molecule type" value="Genomic_DNA"/>
</dbReference>
<feature type="region of interest" description="Disordered" evidence="1">
    <location>
        <begin position="1"/>
        <end position="35"/>
    </location>
</feature>
<organism evidence="2 4">
    <name type="scientific">Rotaria magnacalcarata</name>
    <dbReference type="NCBI Taxonomy" id="392030"/>
    <lineage>
        <taxon>Eukaryota</taxon>
        <taxon>Metazoa</taxon>
        <taxon>Spiralia</taxon>
        <taxon>Gnathifera</taxon>
        <taxon>Rotifera</taxon>
        <taxon>Eurotatoria</taxon>
        <taxon>Bdelloidea</taxon>
        <taxon>Philodinida</taxon>
        <taxon>Philodinidae</taxon>
        <taxon>Rotaria</taxon>
    </lineage>
</organism>